<dbReference type="Proteomes" id="UP000518892">
    <property type="component" value="Unassembled WGS sequence"/>
</dbReference>
<comment type="similarity">
    <text evidence="2 6">Belongs to the trans-sulfuration enzymes family.</text>
</comment>
<dbReference type="AlphaFoldDB" id="A0A7W5EW68"/>
<dbReference type="FunFam" id="3.40.640.10:FF:000046">
    <property type="entry name" value="Cystathionine gamma-lyase"/>
    <property type="match status" value="1"/>
</dbReference>
<dbReference type="GO" id="GO:0006535">
    <property type="term" value="P:cysteine biosynthetic process from serine"/>
    <property type="evidence" value="ECO:0007669"/>
    <property type="project" value="TreeGrafter"/>
</dbReference>
<dbReference type="GO" id="GO:0019346">
    <property type="term" value="P:transsulfuration"/>
    <property type="evidence" value="ECO:0007669"/>
    <property type="project" value="InterPro"/>
</dbReference>
<dbReference type="Gene3D" id="3.40.640.10">
    <property type="entry name" value="Type I PLP-dependent aspartate aminotransferase-like (Major domain)"/>
    <property type="match status" value="1"/>
</dbReference>
<organism evidence="7 8">
    <name type="scientific">Halomonas stenophila</name>
    <dbReference type="NCBI Taxonomy" id="795312"/>
    <lineage>
        <taxon>Bacteria</taxon>
        <taxon>Pseudomonadati</taxon>
        <taxon>Pseudomonadota</taxon>
        <taxon>Gammaproteobacteria</taxon>
        <taxon>Oceanospirillales</taxon>
        <taxon>Halomonadaceae</taxon>
        <taxon>Halomonas</taxon>
    </lineage>
</organism>
<dbReference type="Gene3D" id="3.90.1150.10">
    <property type="entry name" value="Aspartate Aminotransferase, domain 1"/>
    <property type="match status" value="1"/>
</dbReference>
<dbReference type="InterPro" id="IPR015422">
    <property type="entry name" value="PyrdxlP-dep_Trfase_small"/>
</dbReference>
<evidence type="ECO:0000256" key="3">
    <source>
        <dbReference type="ARBA" id="ARBA00022679"/>
    </source>
</evidence>
<dbReference type="GO" id="GO:0005737">
    <property type="term" value="C:cytoplasm"/>
    <property type="evidence" value="ECO:0007669"/>
    <property type="project" value="TreeGrafter"/>
</dbReference>
<dbReference type="InterPro" id="IPR015421">
    <property type="entry name" value="PyrdxlP-dep_Trfase_major"/>
</dbReference>
<reference evidence="7 8" key="1">
    <citation type="submission" date="2020-08" db="EMBL/GenBank/DDBJ databases">
        <title>Genomic Encyclopedia of Type Strains, Phase III (KMG-III): the genomes of soil and plant-associated and newly described type strains.</title>
        <authorList>
            <person name="Whitman W."/>
        </authorList>
    </citation>
    <scope>NUCLEOTIDE SEQUENCE [LARGE SCALE GENOMIC DNA]</scope>
    <source>
        <strain evidence="7 8">CECT 7744</strain>
    </source>
</reference>
<accession>A0A7W5EW68</accession>
<evidence type="ECO:0000256" key="1">
    <source>
        <dbReference type="ARBA" id="ARBA00001933"/>
    </source>
</evidence>
<gene>
    <name evidence="7" type="ORF">FHR97_003428</name>
</gene>
<dbReference type="InterPro" id="IPR000277">
    <property type="entry name" value="Cys/Met-Metab_PyrdxlP-dep_enz"/>
</dbReference>
<dbReference type="RefSeq" id="WP_246404108.1">
    <property type="nucleotide sequence ID" value="NZ_JACHXR010000013.1"/>
</dbReference>
<evidence type="ECO:0000256" key="5">
    <source>
        <dbReference type="PIRSR" id="PIRSR001434-2"/>
    </source>
</evidence>
<dbReference type="EC" id="2.5.1.49" evidence="7"/>
<dbReference type="NCBIfam" id="NF004609">
    <property type="entry name" value="PRK05939.1"/>
    <property type="match status" value="1"/>
</dbReference>
<dbReference type="InterPro" id="IPR006235">
    <property type="entry name" value="OAc-hSer/O-AcSer_sulfhydrylase"/>
</dbReference>
<evidence type="ECO:0000256" key="2">
    <source>
        <dbReference type="ARBA" id="ARBA00009077"/>
    </source>
</evidence>
<sequence>MNQAVITMKNKGFTTKIVHGDRESPIEHGSVHKPVHHVVLYGYDTTEELAAVFQNKQPGYSYGRQNNPTTTALQAKISALETGVDTLCFATGMAAITATCLTLLKAGDHLVSSQFLFGNTNSLFQTLTQFGIEVTFVDATDVANVEAAVQPNTRMVFVETIANPCTQVADLKAIGDFCRRQDLVYVVDNTMTSPALFLPKAVGAGLSINSLSKCIAGHGEVLGGAVTDLGEYDWSRYPNINPAYRTGDPQKWGLQQIRKKGLRDMGATLAPDSAHRIAIGSETLALRMDKACSNAQALAEYFSRHKAIKQVYYPGLAAHPQHQRAQELFNGFGALMSIDLVDNDACFDVLNKLQGVVLSSHLGDNRTLAIPVAHTIFFEMGPERRASMGISDGTIRLSVGIEDRDDLLEDFERALG</sequence>
<dbReference type="SUPFAM" id="SSF53383">
    <property type="entry name" value="PLP-dependent transferases"/>
    <property type="match status" value="1"/>
</dbReference>
<evidence type="ECO:0000313" key="7">
    <source>
        <dbReference type="EMBL" id="MBB3232559.1"/>
    </source>
</evidence>
<keyword evidence="8" id="KW-1185">Reference proteome</keyword>
<dbReference type="InterPro" id="IPR015424">
    <property type="entry name" value="PyrdxlP-dep_Trfase"/>
</dbReference>
<proteinExistence type="inferred from homology"/>
<comment type="caution">
    <text evidence="7">The sequence shown here is derived from an EMBL/GenBank/DDBJ whole genome shotgun (WGS) entry which is preliminary data.</text>
</comment>
<evidence type="ECO:0000313" key="8">
    <source>
        <dbReference type="Proteomes" id="UP000518892"/>
    </source>
</evidence>
<evidence type="ECO:0000256" key="4">
    <source>
        <dbReference type="ARBA" id="ARBA00022898"/>
    </source>
</evidence>
<dbReference type="GO" id="GO:0003961">
    <property type="term" value="F:O-acetylhomoserine aminocarboxypropyltransferase activity"/>
    <property type="evidence" value="ECO:0007669"/>
    <property type="project" value="UniProtKB-EC"/>
</dbReference>
<dbReference type="CDD" id="cd00614">
    <property type="entry name" value="CGS_like"/>
    <property type="match status" value="1"/>
</dbReference>
<dbReference type="Pfam" id="PF01053">
    <property type="entry name" value="Cys_Met_Meta_PP"/>
    <property type="match status" value="1"/>
</dbReference>
<comment type="cofactor">
    <cofactor evidence="1 6">
        <name>pyridoxal 5'-phosphate</name>
        <dbReference type="ChEBI" id="CHEBI:597326"/>
    </cofactor>
</comment>
<protein>
    <submittedName>
        <fullName evidence="7">O-acetylhomoserine (Thiol)-lyase</fullName>
        <ecNumber evidence="7">2.5.1.49</ecNumber>
    </submittedName>
</protein>
<name>A0A7W5EW68_9GAMM</name>
<dbReference type="PANTHER" id="PTHR43797:SF2">
    <property type="entry name" value="HOMOCYSTEINE_CYSTEINE SYNTHASE"/>
    <property type="match status" value="1"/>
</dbReference>
<dbReference type="PIRSF" id="PIRSF001434">
    <property type="entry name" value="CGS"/>
    <property type="match status" value="1"/>
</dbReference>
<keyword evidence="7" id="KW-0456">Lyase</keyword>
<keyword evidence="3 7" id="KW-0808">Transferase</keyword>
<dbReference type="GO" id="GO:0016829">
    <property type="term" value="F:lyase activity"/>
    <property type="evidence" value="ECO:0007669"/>
    <property type="project" value="UniProtKB-KW"/>
</dbReference>
<dbReference type="GO" id="GO:0071269">
    <property type="term" value="P:L-homocysteine biosynthetic process"/>
    <property type="evidence" value="ECO:0007669"/>
    <property type="project" value="TreeGrafter"/>
</dbReference>
<feature type="modified residue" description="N6-(pyridoxal phosphate)lysine" evidence="5">
    <location>
        <position position="213"/>
    </location>
</feature>
<evidence type="ECO:0000256" key="6">
    <source>
        <dbReference type="RuleBase" id="RU362118"/>
    </source>
</evidence>
<dbReference type="GO" id="GO:0004124">
    <property type="term" value="F:cysteine synthase activity"/>
    <property type="evidence" value="ECO:0007669"/>
    <property type="project" value="TreeGrafter"/>
</dbReference>
<dbReference type="GO" id="GO:0030170">
    <property type="term" value="F:pyridoxal phosphate binding"/>
    <property type="evidence" value="ECO:0007669"/>
    <property type="project" value="InterPro"/>
</dbReference>
<dbReference type="PANTHER" id="PTHR43797">
    <property type="entry name" value="HOMOCYSTEINE/CYSTEINE SYNTHASE"/>
    <property type="match status" value="1"/>
</dbReference>
<dbReference type="EMBL" id="JACHXR010000013">
    <property type="protein sequence ID" value="MBB3232559.1"/>
    <property type="molecule type" value="Genomic_DNA"/>
</dbReference>
<keyword evidence="4 5" id="KW-0663">Pyridoxal phosphate</keyword>